<organism evidence="2 3">
    <name type="scientific">Krasilnikovia cinnamomea</name>
    <dbReference type="NCBI Taxonomy" id="349313"/>
    <lineage>
        <taxon>Bacteria</taxon>
        <taxon>Bacillati</taxon>
        <taxon>Actinomycetota</taxon>
        <taxon>Actinomycetes</taxon>
        <taxon>Micromonosporales</taxon>
        <taxon>Micromonosporaceae</taxon>
        <taxon>Krasilnikovia</taxon>
    </lineage>
</organism>
<feature type="transmembrane region" description="Helical" evidence="1">
    <location>
        <begin position="30"/>
        <end position="49"/>
    </location>
</feature>
<evidence type="ECO:0000256" key="1">
    <source>
        <dbReference type="SAM" id="Phobius"/>
    </source>
</evidence>
<keyword evidence="1" id="KW-0812">Transmembrane</keyword>
<feature type="transmembrane region" description="Helical" evidence="1">
    <location>
        <begin position="55"/>
        <end position="79"/>
    </location>
</feature>
<name>A0A4V2G6V6_9ACTN</name>
<keyword evidence="1" id="KW-0472">Membrane</keyword>
<dbReference type="EMBL" id="SHKY01000001">
    <property type="protein sequence ID" value="RZU50176.1"/>
    <property type="molecule type" value="Genomic_DNA"/>
</dbReference>
<dbReference type="RefSeq" id="WP_165449433.1">
    <property type="nucleotide sequence ID" value="NZ_SHKY01000001.1"/>
</dbReference>
<dbReference type="AlphaFoldDB" id="A0A4V2G6V6"/>
<evidence type="ECO:0000313" key="3">
    <source>
        <dbReference type="Proteomes" id="UP000292564"/>
    </source>
</evidence>
<keyword evidence="1" id="KW-1133">Transmembrane helix</keyword>
<gene>
    <name evidence="2" type="ORF">EV385_1941</name>
</gene>
<evidence type="ECO:0000313" key="2">
    <source>
        <dbReference type="EMBL" id="RZU50176.1"/>
    </source>
</evidence>
<feature type="transmembrane region" description="Helical" evidence="1">
    <location>
        <begin position="86"/>
        <end position="105"/>
    </location>
</feature>
<comment type="caution">
    <text evidence="2">The sequence shown here is derived from an EMBL/GenBank/DDBJ whole genome shotgun (WGS) entry which is preliminary data.</text>
</comment>
<reference evidence="2 3" key="1">
    <citation type="submission" date="2019-02" db="EMBL/GenBank/DDBJ databases">
        <title>Sequencing the genomes of 1000 actinobacteria strains.</title>
        <authorList>
            <person name="Klenk H.-P."/>
        </authorList>
    </citation>
    <scope>NUCLEOTIDE SEQUENCE [LARGE SCALE GENOMIC DNA]</scope>
    <source>
        <strain evidence="2 3">DSM 45162</strain>
    </source>
</reference>
<sequence>MTVQEAVVAEPVPPPGQPPRRALETALRTAGLVISVLAALFSGLLELFLTPLRLGGVWVGAAAIPVAVAANLALAWFAVTTVGRRWALGPPWVAWTVLMLLATGFRRTEGDHLVDARNWVALATVLAGSLAFAVYAYRMILRWPPAPPR</sequence>
<proteinExistence type="predicted"/>
<keyword evidence="3" id="KW-1185">Reference proteome</keyword>
<feature type="transmembrane region" description="Helical" evidence="1">
    <location>
        <begin position="117"/>
        <end position="137"/>
    </location>
</feature>
<protein>
    <submittedName>
        <fullName evidence="2">Uncharacterized protein</fullName>
    </submittedName>
</protein>
<accession>A0A4V2G6V6</accession>
<dbReference type="Proteomes" id="UP000292564">
    <property type="component" value="Unassembled WGS sequence"/>
</dbReference>